<reference evidence="1 2" key="1">
    <citation type="submission" date="2016-10" db="EMBL/GenBank/DDBJ databases">
        <title>Reductive evolution of mitochondrial metabolism and differential evolution of invasion-related proteins in Cryptosporidium.</title>
        <authorList>
            <person name="Liu S."/>
            <person name="Roellig D.M."/>
            <person name="Guo Y."/>
            <person name="Li N."/>
            <person name="Frace M.A."/>
            <person name="Tang K."/>
            <person name="Zhang L."/>
            <person name="Feng Y."/>
            <person name="Xiao L."/>
        </authorList>
    </citation>
    <scope>NUCLEOTIDE SEQUENCE [LARGE SCALE GENOMIC DNA]</scope>
    <source>
        <strain evidence="1">30847</strain>
    </source>
</reference>
<accession>A0A1J4MU32</accession>
<evidence type="ECO:0000313" key="2">
    <source>
        <dbReference type="Proteomes" id="UP000186804"/>
    </source>
</evidence>
<dbReference type="GeneID" id="92365679"/>
<dbReference type="Proteomes" id="UP000186804">
    <property type="component" value="Unassembled WGS sequence"/>
</dbReference>
<dbReference type="EMBL" id="LRBS01000031">
    <property type="protein sequence ID" value="OII77678.1"/>
    <property type="molecule type" value="Genomic_DNA"/>
</dbReference>
<keyword evidence="2" id="KW-1185">Reference proteome</keyword>
<protein>
    <submittedName>
        <fullName evidence="1">Uncharacterized protein</fullName>
    </submittedName>
</protein>
<dbReference type="VEuPathDB" id="CryptoDB:cand_014940"/>
<organism evidence="1 2">
    <name type="scientific">Cryptosporidium andersoni</name>
    <dbReference type="NCBI Taxonomy" id="117008"/>
    <lineage>
        <taxon>Eukaryota</taxon>
        <taxon>Sar</taxon>
        <taxon>Alveolata</taxon>
        <taxon>Apicomplexa</taxon>
        <taxon>Conoidasida</taxon>
        <taxon>Coccidia</taxon>
        <taxon>Eucoccidiorida</taxon>
        <taxon>Eimeriorina</taxon>
        <taxon>Cryptosporidiidae</taxon>
        <taxon>Cryptosporidium</taxon>
    </lineage>
</organism>
<evidence type="ECO:0000313" key="1">
    <source>
        <dbReference type="EMBL" id="OII77678.1"/>
    </source>
</evidence>
<name>A0A1J4MU32_9CRYT</name>
<comment type="caution">
    <text evidence="1">The sequence shown here is derived from an EMBL/GenBank/DDBJ whole genome shotgun (WGS) entry which is preliminary data.</text>
</comment>
<proteinExistence type="predicted"/>
<dbReference type="RefSeq" id="XP_067069524.1">
    <property type="nucleotide sequence ID" value="XM_067211729.1"/>
</dbReference>
<dbReference type="OrthoDB" id="341418at2759"/>
<sequence>MYLNQCISEIATESVHKSSFMNIEGQQYCSNRYSAIFSGSCNLKNEQDLILKPTGMAYSFSPWQMDRKVLQRTYEDISLIDYSLNMSGISRPISMGITCRETQIPNTISSNSQNRRALKDYLESFLVSGSTNVTVPSLYLNISRTLSIWQKTQGLQSRFVADLIDFAKLCGVPRHHTYKDLFHMLIGLFKTKLKSKEMDCRSYPQFESLVLNSIRDIQTPQLVEPIISMLLQFPILPPKIINEILSLDTFLSPTFATFYKLAPLKLKQQIWLERPRWFIAEITPFIMKCINLLSNVDSFSKNTSSNFGSSQCQNISAEINKLFEFVTLKRNINRGFSKLGETNDEFTEFYREIEESIFSNSKHSSKDSDILEDQILGSICSSTSNTVEQSNFCESLSMFALRSQALYIASVETEYDDLEKMRDLIKIFPFSTPNTKKGLTSFIKLEKEKCGTGQNISCLVLNSSLDQNSTSLSLSSNFVLCGNILEIGRIIAYIAYCIGDYADLYICFASIIRQIFSESLSCNINMLQTFPSILNSSTPIKRPVARNRSNFDMDIPNLPPSVTTSSILNSLANPVYLANNMSVPQLDHNSTSNNVTHTQNTRLTSNQLKGGIGEPYLVTVRVLVALRLFNKNNKCNRNQESNHSSIMYSSSIASNTSASYGVGNMGTSNISATSGNNIGFRTNNEETCNNLNFLVLSECDPIIWPCISIVGSTLRDGFACNRTQESLMNVSYTLIIKSEADLSDVAFAFSEPHFLMACSEFIVETAIATISQPSVDALLVLDPQRRKIPLALLVLGMNSPYTFINSNNINKRLYGNYGNIDGYSTVSGLNQAKVSRLAAYQISNTSSMVPSLNMRKRLKISDIGNGTSSAMRLDSVFNYLVTTNTTILPREAAPVNLSTQNQCPSQNIIIHKAARLSQTVLSTFLPLLDRYLEVSLISANSSNSSDMSNKTKRNETLKIIRNELKSVVRNMEISSANDETLNMGVSTAYESSTNYRELTMIVSLQVVRLISLALFFVGLKPHSPIKNKYNTTNTLNISSTCNNELNSTQGFIYGHVHLENSEMSSYSTCCTTSMTPTCIDLSIRLMEISLASDWITHFFLKSIVCLLCTYPRILPNLTNFSNSRSTNNDLFSIQDSNYTTKSLIGYIPSDIVQALICRIVIPSIRDPLIGSSELNLAFEIITNNEVCKILDSKTKRACIERIWNRNPFAFNIHTSEVDGNDFEVIIQDIHLKDLVEKIKSVDITRLIVSVYIPYKLKFWKYHFIGLSDTLYLWKRWLVYLGLCISKLDPSFPEIHLLYDTINKN</sequence>
<gene>
    <name evidence="1" type="ORF">cand_014940</name>
</gene>